<evidence type="ECO:0000313" key="9">
    <source>
        <dbReference type="Proteomes" id="UP000198519"/>
    </source>
</evidence>
<evidence type="ECO:0000313" key="8">
    <source>
        <dbReference type="EMBL" id="SFM67909.1"/>
    </source>
</evidence>
<dbReference type="PANTHER" id="PTHR13887:SF14">
    <property type="entry name" value="DISULFIDE BOND FORMATION PROTEIN D"/>
    <property type="match status" value="1"/>
</dbReference>
<feature type="domain" description="Thioredoxin" evidence="7">
    <location>
        <begin position="45"/>
        <end position="179"/>
    </location>
</feature>
<comment type="similarity">
    <text evidence="1">Belongs to the thioredoxin family. DsbA subfamily.</text>
</comment>
<keyword evidence="6" id="KW-0812">Transmembrane</keyword>
<dbReference type="Proteomes" id="UP000198519">
    <property type="component" value="Unassembled WGS sequence"/>
</dbReference>
<evidence type="ECO:0000256" key="1">
    <source>
        <dbReference type="ARBA" id="ARBA00005791"/>
    </source>
</evidence>
<dbReference type="InterPro" id="IPR036249">
    <property type="entry name" value="Thioredoxin-like_sf"/>
</dbReference>
<gene>
    <name evidence="8" type="ORF">SAMN04487963_3321</name>
</gene>
<dbReference type="AlphaFoldDB" id="A0A1I4SU53"/>
<dbReference type="PROSITE" id="PS51352">
    <property type="entry name" value="THIOREDOXIN_2"/>
    <property type="match status" value="1"/>
</dbReference>
<protein>
    <submittedName>
        <fullName evidence="8">Protein-disulfide isomerase</fullName>
    </submittedName>
</protein>
<dbReference type="PANTHER" id="PTHR13887">
    <property type="entry name" value="GLUTATHIONE S-TRANSFERASE KAPPA"/>
    <property type="match status" value="1"/>
</dbReference>
<dbReference type="Gene3D" id="3.40.30.10">
    <property type="entry name" value="Glutaredoxin"/>
    <property type="match status" value="1"/>
</dbReference>
<evidence type="ECO:0000256" key="3">
    <source>
        <dbReference type="ARBA" id="ARBA00023002"/>
    </source>
</evidence>
<evidence type="ECO:0000256" key="6">
    <source>
        <dbReference type="SAM" id="Phobius"/>
    </source>
</evidence>
<keyword evidence="4" id="KW-1015">Disulfide bond</keyword>
<keyword evidence="6" id="KW-1133">Transmembrane helix</keyword>
<sequence>MGEAKRRNETGKPADRKTGGGKTGVIVAVVLLVVALVAGVFWVTQPPEPEAESLPVAAANAEPFPAELDRFGVSIGDADAPVVVREFADFQCPACGRFAEASAQLKDEYVSSGKVRFVFFDLPLGQHQNAMPAAMAARCAGDQEGYWAMHDRIFANQTEWSNSSVASEIFARYARELGLEERRFSRCMESELHREVIENSVEVAKRIRVTSTPTVLVDSVKLSRPGWGQLSAVVERELGTRSE</sequence>
<dbReference type="SUPFAM" id="SSF52833">
    <property type="entry name" value="Thioredoxin-like"/>
    <property type="match status" value="1"/>
</dbReference>
<dbReference type="GO" id="GO:0016491">
    <property type="term" value="F:oxidoreductase activity"/>
    <property type="evidence" value="ECO:0007669"/>
    <property type="project" value="UniProtKB-KW"/>
</dbReference>
<dbReference type="InterPro" id="IPR012336">
    <property type="entry name" value="Thioredoxin-like_fold"/>
</dbReference>
<name>A0A1I4SU53_9GAMM</name>
<keyword evidence="8" id="KW-0413">Isomerase</keyword>
<dbReference type="RefSeq" id="WP_092025694.1">
    <property type="nucleotide sequence ID" value="NZ_FOUE01000006.1"/>
</dbReference>
<dbReference type="EMBL" id="FOUE01000006">
    <property type="protein sequence ID" value="SFM67909.1"/>
    <property type="molecule type" value="Genomic_DNA"/>
</dbReference>
<keyword evidence="9" id="KW-1185">Reference proteome</keyword>
<keyword evidence="3" id="KW-0560">Oxidoreductase</keyword>
<evidence type="ECO:0000256" key="2">
    <source>
        <dbReference type="ARBA" id="ARBA00022729"/>
    </source>
</evidence>
<evidence type="ECO:0000259" key="7">
    <source>
        <dbReference type="PROSITE" id="PS51352"/>
    </source>
</evidence>
<evidence type="ECO:0000256" key="4">
    <source>
        <dbReference type="ARBA" id="ARBA00023157"/>
    </source>
</evidence>
<keyword evidence="5" id="KW-0676">Redox-active center</keyword>
<keyword evidence="2" id="KW-0732">Signal</keyword>
<dbReference type="GO" id="GO:0016853">
    <property type="term" value="F:isomerase activity"/>
    <property type="evidence" value="ECO:0007669"/>
    <property type="project" value="UniProtKB-KW"/>
</dbReference>
<dbReference type="InterPro" id="IPR013766">
    <property type="entry name" value="Thioredoxin_domain"/>
</dbReference>
<evidence type="ECO:0000256" key="5">
    <source>
        <dbReference type="ARBA" id="ARBA00023284"/>
    </source>
</evidence>
<reference evidence="9" key="1">
    <citation type="submission" date="2016-10" db="EMBL/GenBank/DDBJ databases">
        <authorList>
            <person name="Varghese N."/>
            <person name="Submissions S."/>
        </authorList>
    </citation>
    <scope>NUCLEOTIDE SEQUENCE [LARGE SCALE GENOMIC DNA]</scope>
    <source>
        <strain evidence="9">CGMCC 1.7061</strain>
    </source>
</reference>
<feature type="transmembrane region" description="Helical" evidence="6">
    <location>
        <begin position="21"/>
        <end position="43"/>
    </location>
</feature>
<keyword evidence="6" id="KW-0472">Membrane</keyword>
<proteinExistence type="inferred from homology"/>
<dbReference type="Pfam" id="PF13462">
    <property type="entry name" value="Thioredoxin_4"/>
    <property type="match status" value="1"/>
</dbReference>
<dbReference type="OrthoDB" id="9780340at2"/>
<accession>A0A1I4SU53</accession>
<organism evidence="8 9">
    <name type="scientific">Marinobacter zhejiangensis</name>
    <dbReference type="NCBI Taxonomy" id="488535"/>
    <lineage>
        <taxon>Bacteria</taxon>
        <taxon>Pseudomonadati</taxon>
        <taxon>Pseudomonadota</taxon>
        <taxon>Gammaproteobacteria</taxon>
        <taxon>Pseudomonadales</taxon>
        <taxon>Marinobacteraceae</taxon>
        <taxon>Marinobacter</taxon>
    </lineage>
</organism>
<dbReference type="STRING" id="488535.SAMN04487963_3321"/>